<dbReference type="OrthoDB" id="8127at2157"/>
<dbReference type="InterPro" id="IPR001610">
    <property type="entry name" value="PAC"/>
</dbReference>
<dbReference type="Gene3D" id="1.10.287.130">
    <property type="match status" value="1"/>
</dbReference>
<reference evidence="10 12" key="1">
    <citation type="journal article" date="2014" name="ISME J.">
        <title>Trehalose/2-sulfotrehalose biosynthesis and glycine-betaine uptake are widely spread mechanisms for osmoadaptation in the Halobacteriales.</title>
        <authorList>
            <person name="Youssef N.H."/>
            <person name="Savage-Ashlock K.N."/>
            <person name="McCully A.L."/>
            <person name="Luedtke B."/>
            <person name="Shaw E.I."/>
            <person name="Hoff W.D."/>
            <person name="Elshahed M.S."/>
        </authorList>
    </citation>
    <scope>NUCLEOTIDE SEQUENCE [LARGE SCALE GENOMIC DNA]</scope>
    <source>
        <strain evidence="10 12">DX253</strain>
    </source>
</reference>
<dbReference type="STRING" id="797209.GCA_000376445_01694"/>
<evidence type="ECO:0000259" key="8">
    <source>
        <dbReference type="PROSITE" id="PS50112"/>
    </source>
</evidence>
<dbReference type="InterPro" id="IPR036890">
    <property type="entry name" value="HATPase_C_sf"/>
</dbReference>
<dbReference type="EC" id="2.7.13.3" evidence="2"/>
<evidence type="ECO:0000256" key="6">
    <source>
        <dbReference type="ARBA" id="ARBA00023012"/>
    </source>
</evidence>
<feature type="domain" description="Histidine kinase" evidence="7">
    <location>
        <begin position="261"/>
        <end position="449"/>
    </location>
</feature>
<dbReference type="EMBL" id="FRAN01000002">
    <property type="protein sequence ID" value="SHK64786.1"/>
    <property type="molecule type" value="Genomic_DNA"/>
</dbReference>
<dbReference type="InterPro" id="IPR013767">
    <property type="entry name" value="PAS_fold"/>
</dbReference>
<dbReference type="PANTHER" id="PTHR43711">
    <property type="entry name" value="TWO-COMPONENT HISTIDINE KINASE"/>
    <property type="match status" value="1"/>
</dbReference>
<protein>
    <recommendedName>
        <fullName evidence="2">histidine kinase</fullName>
        <ecNumber evidence="2">2.7.13.3</ecNumber>
    </recommendedName>
</protein>
<keyword evidence="13" id="KW-1185">Reference proteome</keyword>
<feature type="domain" description="PAS" evidence="8">
    <location>
        <begin position="125"/>
        <end position="170"/>
    </location>
</feature>
<dbReference type="Gene3D" id="3.30.565.10">
    <property type="entry name" value="Histidine kinase-like ATPase, C-terminal domain"/>
    <property type="match status" value="1"/>
</dbReference>
<dbReference type="CDD" id="cd00082">
    <property type="entry name" value="HisKA"/>
    <property type="match status" value="1"/>
</dbReference>
<dbReference type="InterPro" id="IPR003661">
    <property type="entry name" value="HisK_dim/P_dom"/>
</dbReference>
<dbReference type="SMART" id="SM00091">
    <property type="entry name" value="PAS"/>
    <property type="match status" value="1"/>
</dbReference>
<dbReference type="AlphaFoldDB" id="E7QP83"/>
<dbReference type="SUPFAM" id="SSF55874">
    <property type="entry name" value="ATPase domain of HSP90 chaperone/DNA topoisomerase II/histidine kinase"/>
    <property type="match status" value="1"/>
</dbReference>
<dbReference type="InterPro" id="IPR035965">
    <property type="entry name" value="PAS-like_dom_sf"/>
</dbReference>
<dbReference type="InterPro" id="IPR036097">
    <property type="entry name" value="HisK_dim/P_sf"/>
</dbReference>
<gene>
    <name evidence="11" type="ORF">SAMN05444342_1966</name>
    <name evidence="10" type="ORF">ZOD2009_02610</name>
</gene>
<dbReference type="InterPro" id="IPR003594">
    <property type="entry name" value="HATPase_dom"/>
</dbReference>
<comment type="catalytic activity">
    <reaction evidence="1">
        <text>ATP + protein L-histidine = ADP + protein N-phospho-L-histidine.</text>
        <dbReference type="EC" id="2.7.13.3"/>
    </reaction>
</comment>
<dbReference type="PROSITE" id="PS50113">
    <property type="entry name" value="PAC"/>
    <property type="match status" value="1"/>
</dbReference>
<dbReference type="RefSeq" id="WP_007976736.1">
    <property type="nucleotide sequence ID" value="NZ_AEMG01000002.1"/>
</dbReference>
<keyword evidence="6" id="KW-0902">Two-component regulatory system</keyword>
<reference evidence="13" key="3">
    <citation type="submission" date="2016-11" db="EMBL/GenBank/DDBJ databases">
        <authorList>
            <person name="Varghese N."/>
            <person name="Submissions S."/>
        </authorList>
    </citation>
    <scope>NUCLEOTIDE SEQUENCE [LARGE SCALE GENOMIC DNA]</scope>
    <source>
        <strain evidence="13">DX253</strain>
    </source>
</reference>
<dbReference type="Gene3D" id="3.30.450.20">
    <property type="entry name" value="PAS domain"/>
    <property type="match status" value="1"/>
</dbReference>
<dbReference type="InterPro" id="IPR050736">
    <property type="entry name" value="Sensor_HK_Regulatory"/>
</dbReference>
<proteinExistence type="predicted"/>
<keyword evidence="3" id="KW-0597">Phosphoprotein</keyword>
<evidence type="ECO:0000313" key="13">
    <source>
        <dbReference type="Proteomes" id="UP000184203"/>
    </source>
</evidence>
<dbReference type="SMART" id="SM00387">
    <property type="entry name" value="HATPase_c"/>
    <property type="match status" value="1"/>
</dbReference>
<dbReference type="Pfam" id="PF02518">
    <property type="entry name" value="HATPase_c"/>
    <property type="match status" value="1"/>
</dbReference>
<evidence type="ECO:0000313" key="10">
    <source>
        <dbReference type="EMBL" id="EFW93999.1"/>
    </source>
</evidence>
<evidence type="ECO:0000259" key="7">
    <source>
        <dbReference type="PROSITE" id="PS50109"/>
    </source>
</evidence>
<dbReference type="PROSITE" id="PS50112">
    <property type="entry name" value="PAS"/>
    <property type="match status" value="1"/>
</dbReference>
<keyword evidence="4" id="KW-0808">Transferase</keyword>
<dbReference type="NCBIfam" id="TIGR00229">
    <property type="entry name" value="sensory_box"/>
    <property type="match status" value="1"/>
</dbReference>
<dbReference type="PANTHER" id="PTHR43711:SF1">
    <property type="entry name" value="HISTIDINE KINASE 1"/>
    <property type="match status" value="1"/>
</dbReference>
<dbReference type="SUPFAM" id="SSF55785">
    <property type="entry name" value="PYP-like sensor domain (PAS domain)"/>
    <property type="match status" value="1"/>
</dbReference>
<evidence type="ECO:0000313" key="11">
    <source>
        <dbReference type="EMBL" id="SHK64786.1"/>
    </source>
</evidence>
<dbReference type="Proteomes" id="UP000003751">
    <property type="component" value="Unassembled WGS sequence"/>
</dbReference>
<dbReference type="Proteomes" id="UP000184203">
    <property type="component" value="Unassembled WGS sequence"/>
</dbReference>
<dbReference type="EMBL" id="AEMG01000002">
    <property type="protein sequence ID" value="EFW93999.1"/>
    <property type="molecule type" value="Genomic_DNA"/>
</dbReference>
<evidence type="ECO:0000259" key="9">
    <source>
        <dbReference type="PROSITE" id="PS50113"/>
    </source>
</evidence>
<dbReference type="CDD" id="cd00130">
    <property type="entry name" value="PAS"/>
    <property type="match status" value="1"/>
</dbReference>
<sequence>MTDDGHCSTPTDVSSDGIEPDRLTVLMVATNAETKRVASALEDEHRLSTRTVPSANDALGRLDEERSIDCLVIARAEFPDDVESFLADVRALRPGLPVVLSDWGRPELLSRRIRREVELCRGLRDLAGFREAVEHAGHAIMITDRSGTIEYVNSAFERTTGYDESEAVGRRPSILKSGEHDREFYTDLWMTILNGEVWEGRLENRHRSGYHYPIEQTIAPITNEVGDVTRFVAVNRDISRQKAYEDQLREQNQRLESFARTVAHDLRNPLNVVQGQVELARERGDERFFDAALRAASRMDRLIDELLKLAEQGKAVLDPEPVALTDAATNAWELTDTLDATLSVDSDRRIVADETRLCQLLENLFSNAVVHAGSDVSVTVGTTDEGIYVADDGPGIPETERATVFESGYTTASEGTGFGLAIVKQIADAHGWQIAVGESEDGGARFEVSGVELKANGDET</sequence>
<dbReference type="eggNOG" id="arCOG02333">
    <property type="taxonomic scope" value="Archaea"/>
</dbReference>
<dbReference type="Pfam" id="PF00989">
    <property type="entry name" value="PAS"/>
    <property type="match status" value="1"/>
</dbReference>
<dbReference type="SMART" id="SM00086">
    <property type="entry name" value="PAC"/>
    <property type="match status" value="1"/>
</dbReference>
<name>E7QP83_HALPU</name>
<dbReference type="PRINTS" id="PR00344">
    <property type="entry name" value="BCTRLSENSOR"/>
</dbReference>
<dbReference type="SUPFAM" id="SSF47384">
    <property type="entry name" value="Homodimeric domain of signal transducing histidine kinase"/>
    <property type="match status" value="1"/>
</dbReference>
<dbReference type="Pfam" id="PF00512">
    <property type="entry name" value="HisKA"/>
    <property type="match status" value="1"/>
</dbReference>
<dbReference type="SMART" id="SM00388">
    <property type="entry name" value="HisKA"/>
    <property type="match status" value="1"/>
</dbReference>
<dbReference type="InterPro" id="IPR005467">
    <property type="entry name" value="His_kinase_dom"/>
</dbReference>
<reference evidence="11" key="2">
    <citation type="submission" date="2016-11" db="EMBL/GenBank/DDBJ databases">
        <authorList>
            <person name="Jaros S."/>
            <person name="Januszkiewicz K."/>
            <person name="Wedrychowicz H."/>
        </authorList>
    </citation>
    <scope>NUCLEOTIDE SEQUENCE [LARGE SCALE GENOMIC DNA]</scope>
    <source>
        <strain evidence="11">DX253</strain>
    </source>
</reference>
<feature type="domain" description="PAC" evidence="9">
    <location>
        <begin position="196"/>
        <end position="250"/>
    </location>
</feature>
<evidence type="ECO:0000256" key="5">
    <source>
        <dbReference type="ARBA" id="ARBA00022777"/>
    </source>
</evidence>
<evidence type="ECO:0000256" key="2">
    <source>
        <dbReference type="ARBA" id="ARBA00012438"/>
    </source>
</evidence>
<organism evidence="10 12">
    <name type="scientific">Haladaptatus paucihalophilus DX253</name>
    <dbReference type="NCBI Taxonomy" id="797209"/>
    <lineage>
        <taxon>Archaea</taxon>
        <taxon>Methanobacteriati</taxon>
        <taxon>Methanobacteriota</taxon>
        <taxon>Stenosarchaea group</taxon>
        <taxon>Halobacteria</taxon>
        <taxon>Halobacteriales</taxon>
        <taxon>Haladaptataceae</taxon>
        <taxon>Haladaptatus</taxon>
    </lineage>
</organism>
<evidence type="ECO:0000313" key="12">
    <source>
        <dbReference type="Proteomes" id="UP000003751"/>
    </source>
</evidence>
<dbReference type="InterPro" id="IPR004358">
    <property type="entry name" value="Sig_transdc_His_kin-like_C"/>
</dbReference>
<keyword evidence="5 10" id="KW-0418">Kinase</keyword>
<evidence type="ECO:0000256" key="1">
    <source>
        <dbReference type="ARBA" id="ARBA00000085"/>
    </source>
</evidence>
<evidence type="ECO:0000256" key="4">
    <source>
        <dbReference type="ARBA" id="ARBA00022679"/>
    </source>
</evidence>
<dbReference type="PATRIC" id="fig|797209.4.peg.506"/>
<evidence type="ECO:0000256" key="3">
    <source>
        <dbReference type="ARBA" id="ARBA00022553"/>
    </source>
</evidence>
<dbReference type="InterPro" id="IPR000014">
    <property type="entry name" value="PAS"/>
</dbReference>
<accession>E7QP83</accession>
<dbReference type="GO" id="GO:0006355">
    <property type="term" value="P:regulation of DNA-templated transcription"/>
    <property type="evidence" value="ECO:0007669"/>
    <property type="project" value="InterPro"/>
</dbReference>
<dbReference type="PROSITE" id="PS50109">
    <property type="entry name" value="HIS_KIN"/>
    <property type="match status" value="1"/>
</dbReference>
<dbReference type="InterPro" id="IPR000700">
    <property type="entry name" value="PAS-assoc_C"/>
</dbReference>
<dbReference type="CDD" id="cd00075">
    <property type="entry name" value="HATPase"/>
    <property type="match status" value="1"/>
</dbReference>
<dbReference type="GO" id="GO:0000155">
    <property type="term" value="F:phosphorelay sensor kinase activity"/>
    <property type="evidence" value="ECO:0007669"/>
    <property type="project" value="InterPro"/>
</dbReference>